<evidence type="ECO:0000259" key="3">
    <source>
        <dbReference type="PROSITE" id="PS51666"/>
    </source>
</evidence>
<feature type="domain" description="QLQ" evidence="3">
    <location>
        <begin position="90"/>
        <end position="125"/>
    </location>
</feature>
<protein>
    <recommendedName>
        <fullName evidence="3">QLQ domain-containing protein</fullName>
    </recommendedName>
</protein>
<sequence length="286" mass="31586">MSILAPGTYPNKSIPGPQHQIQLCAYPASQLHGHPMQVTRAIAPNVMIRNQQPCNSHVMEQQNYPHIIQQQQPPVSAVQDTSQIGVSNVPFLKDQLVQLRAQINAYKLLSKSQPVSDVLLLAAEGRVNATGQHPSLQAQQQPCFLQSSPRQRPGVPIFNVGGQPNLVAGCFGSPVGYGPYAGPAQNAAFLASSAQVIGRNRLTPLQKPKGLDPVELLKEREQRIQSRVVQRINFLTNLSAFMTNEQRVNSQIELRSLRLLNFQRQLRQDIVSSMRKDTSLETALNV</sequence>
<evidence type="ECO:0000256" key="2">
    <source>
        <dbReference type="ARBA" id="ARBA00023242"/>
    </source>
</evidence>
<dbReference type="SMART" id="SM00951">
    <property type="entry name" value="QLQ"/>
    <property type="match status" value="1"/>
</dbReference>
<comment type="caution">
    <text evidence="4">The sequence shown here is derived from an EMBL/GenBank/DDBJ whole genome shotgun (WGS) entry which is preliminary data.</text>
</comment>
<evidence type="ECO:0000256" key="1">
    <source>
        <dbReference type="ARBA" id="ARBA00004123"/>
    </source>
</evidence>
<dbReference type="InterPro" id="IPR014978">
    <property type="entry name" value="Gln-Leu-Gln_QLQ"/>
</dbReference>
<gene>
    <name evidence="4" type="ORF">PXEA_LOCUS24548</name>
</gene>
<dbReference type="AlphaFoldDB" id="A0A3S5AXF6"/>
<dbReference type="GO" id="GO:0006355">
    <property type="term" value="P:regulation of DNA-templated transcription"/>
    <property type="evidence" value="ECO:0007669"/>
    <property type="project" value="InterPro"/>
</dbReference>
<comment type="subcellular location">
    <subcellularLocation>
        <location evidence="1">Nucleus</location>
    </subcellularLocation>
</comment>
<dbReference type="Pfam" id="PF08880">
    <property type="entry name" value="QLQ"/>
    <property type="match status" value="1"/>
</dbReference>
<dbReference type="OrthoDB" id="6017at2759"/>
<keyword evidence="2" id="KW-0539">Nucleus</keyword>
<organism evidence="4 5">
    <name type="scientific">Protopolystoma xenopodis</name>
    <dbReference type="NCBI Taxonomy" id="117903"/>
    <lineage>
        <taxon>Eukaryota</taxon>
        <taxon>Metazoa</taxon>
        <taxon>Spiralia</taxon>
        <taxon>Lophotrochozoa</taxon>
        <taxon>Platyhelminthes</taxon>
        <taxon>Monogenea</taxon>
        <taxon>Polyopisthocotylea</taxon>
        <taxon>Polystomatidea</taxon>
        <taxon>Polystomatidae</taxon>
        <taxon>Protopolystoma</taxon>
    </lineage>
</organism>
<feature type="non-terminal residue" evidence="4">
    <location>
        <position position="286"/>
    </location>
</feature>
<evidence type="ECO:0000313" key="5">
    <source>
        <dbReference type="Proteomes" id="UP000784294"/>
    </source>
</evidence>
<dbReference type="EMBL" id="CAAALY010118802">
    <property type="protein sequence ID" value="VEL31108.1"/>
    <property type="molecule type" value="Genomic_DNA"/>
</dbReference>
<accession>A0A3S5AXF6</accession>
<name>A0A3S5AXF6_9PLAT</name>
<dbReference type="Proteomes" id="UP000784294">
    <property type="component" value="Unassembled WGS sequence"/>
</dbReference>
<proteinExistence type="predicted"/>
<dbReference type="GO" id="GO:0005524">
    <property type="term" value="F:ATP binding"/>
    <property type="evidence" value="ECO:0007669"/>
    <property type="project" value="InterPro"/>
</dbReference>
<reference evidence="4" key="1">
    <citation type="submission" date="2018-11" db="EMBL/GenBank/DDBJ databases">
        <authorList>
            <consortium name="Pathogen Informatics"/>
        </authorList>
    </citation>
    <scope>NUCLEOTIDE SEQUENCE</scope>
</reference>
<evidence type="ECO:0000313" key="4">
    <source>
        <dbReference type="EMBL" id="VEL31108.1"/>
    </source>
</evidence>
<dbReference type="PROSITE" id="PS51666">
    <property type="entry name" value="QLQ"/>
    <property type="match status" value="1"/>
</dbReference>
<keyword evidence="5" id="KW-1185">Reference proteome</keyword>
<dbReference type="GO" id="GO:0005634">
    <property type="term" value="C:nucleus"/>
    <property type="evidence" value="ECO:0007669"/>
    <property type="project" value="UniProtKB-SubCell"/>
</dbReference>